<reference evidence="1" key="1">
    <citation type="submission" date="2015-06" db="EMBL/GenBank/DDBJ databases">
        <authorList>
            <person name="Hoefler B.C."/>
            <person name="Straight P.D."/>
        </authorList>
    </citation>
    <scope>NUCLEOTIDE SEQUENCE</scope>
</reference>
<sequence length="278" mass="32474">MDPLDVELRNLHGEVSPESDINKSFDINGNTDDIDKALIQYITTNSRLLFVEREETWNEFHATNLYNTEEFSEYTIEQLCDHFQLKVLPNINTYELTPIQKQMLKLLDLHPEFERTPTGYTRMSADRRIGFNRLPKEGDDFLLVKQPHQLRQLLKKFPATDTEFDANKEFDLMKPADEPTHTLLLRCPYERQGTGYDFKFTKENAALLSAALSNDFELSGRTLLEPKELHKRLREAKRNFEQHARMPENCVEAAKLIEKVKKLKTLREAVVDVVANRF</sequence>
<protein>
    <submittedName>
        <fullName evidence="1">Uncharacterized protein</fullName>
    </submittedName>
</protein>
<accession>A0A0K8W193</accession>
<dbReference type="OrthoDB" id="8003490at2759"/>
<proteinExistence type="predicted"/>
<dbReference type="AlphaFoldDB" id="A0A0K8W193"/>
<dbReference type="EMBL" id="GDHF01007458">
    <property type="protein sequence ID" value="JAI44856.1"/>
    <property type="molecule type" value="Transcribed_RNA"/>
</dbReference>
<evidence type="ECO:0000313" key="1">
    <source>
        <dbReference type="EMBL" id="JAI44856.1"/>
    </source>
</evidence>
<gene>
    <name evidence="1" type="ORF">c0_g1_i1</name>
</gene>
<organism evidence="1">
    <name type="scientific">Bactrocera latifrons</name>
    <name type="common">Malaysian fruit fly</name>
    <name type="synonym">Chaetodacus latifrons</name>
    <dbReference type="NCBI Taxonomy" id="174628"/>
    <lineage>
        <taxon>Eukaryota</taxon>
        <taxon>Metazoa</taxon>
        <taxon>Ecdysozoa</taxon>
        <taxon>Arthropoda</taxon>
        <taxon>Hexapoda</taxon>
        <taxon>Insecta</taxon>
        <taxon>Pterygota</taxon>
        <taxon>Neoptera</taxon>
        <taxon>Endopterygota</taxon>
        <taxon>Diptera</taxon>
        <taxon>Brachycera</taxon>
        <taxon>Muscomorpha</taxon>
        <taxon>Tephritoidea</taxon>
        <taxon>Tephritidae</taxon>
        <taxon>Bactrocera</taxon>
        <taxon>Bactrocera</taxon>
    </lineage>
</organism>
<name>A0A0K8W193_BACLA</name>